<feature type="signal peptide" evidence="1">
    <location>
        <begin position="1"/>
        <end position="17"/>
    </location>
</feature>
<dbReference type="AlphaFoldDB" id="A0A5S9IHY8"/>
<feature type="chain" id="PRO_5024975890" description="PsbP C-terminal domain-containing protein" evidence="1">
    <location>
        <begin position="18"/>
        <end position="184"/>
    </location>
</feature>
<dbReference type="RefSeq" id="WP_151966410.1">
    <property type="nucleotide sequence ID" value="NZ_AP019860.1"/>
</dbReference>
<evidence type="ECO:0008006" key="4">
    <source>
        <dbReference type="Google" id="ProtNLM"/>
    </source>
</evidence>
<dbReference type="KEGG" id="uam:UABAM_00501"/>
<evidence type="ECO:0000256" key="1">
    <source>
        <dbReference type="SAM" id="SignalP"/>
    </source>
</evidence>
<proteinExistence type="predicted"/>
<accession>A0A5S9IHY8</accession>
<organism evidence="2 3">
    <name type="scientific">Uabimicrobium amorphum</name>
    <dbReference type="NCBI Taxonomy" id="2596890"/>
    <lineage>
        <taxon>Bacteria</taxon>
        <taxon>Pseudomonadati</taxon>
        <taxon>Planctomycetota</taxon>
        <taxon>Candidatus Uabimicrobiia</taxon>
        <taxon>Candidatus Uabimicrobiales</taxon>
        <taxon>Candidatus Uabimicrobiaceae</taxon>
        <taxon>Candidatus Uabimicrobium</taxon>
    </lineage>
</organism>
<keyword evidence="1" id="KW-0732">Signal</keyword>
<protein>
    <recommendedName>
        <fullName evidence="4">PsbP C-terminal domain-containing protein</fullName>
    </recommendedName>
</protein>
<keyword evidence="3" id="KW-1185">Reference proteome</keyword>
<dbReference type="EMBL" id="AP019860">
    <property type="protein sequence ID" value="BBM82158.1"/>
    <property type="molecule type" value="Genomic_DNA"/>
</dbReference>
<reference evidence="2 3" key="1">
    <citation type="submission" date="2019-08" db="EMBL/GenBank/DDBJ databases">
        <title>Complete genome sequence of Candidatus Uab amorphum.</title>
        <authorList>
            <person name="Shiratori T."/>
            <person name="Suzuki S."/>
            <person name="Kakizawa Y."/>
            <person name="Ishida K."/>
        </authorList>
    </citation>
    <scope>NUCLEOTIDE SEQUENCE [LARGE SCALE GENOMIC DNA]</scope>
    <source>
        <strain evidence="2 3">SRT547</strain>
    </source>
</reference>
<evidence type="ECO:0000313" key="2">
    <source>
        <dbReference type="EMBL" id="BBM82158.1"/>
    </source>
</evidence>
<evidence type="ECO:0000313" key="3">
    <source>
        <dbReference type="Proteomes" id="UP000326354"/>
    </source>
</evidence>
<gene>
    <name evidence="2" type="ORF">UABAM_00501</name>
</gene>
<dbReference type="Proteomes" id="UP000326354">
    <property type="component" value="Chromosome"/>
</dbReference>
<sequence length="184" mass="20727">MRIIFCCLAMTLSLLLAQEANENKTNDKAKPKKVEVLDGRVSFHLPVGFEISFSHKDKNADGYIMTAYSSAKKQGPPLALQMRVFPTGKAATVESIRKQIIPSVMPKFMEPKNLPDKKVEISGLPGTQMEVEAKNNSRLIIALFGKDKNFYWVSLNGEGEKEKLHALYKEFIDSFHIKKTIPKK</sequence>
<name>A0A5S9IHY8_UABAM</name>